<dbReference type="OrthoDB" id="4448at2"/>
<gene>
    <name evidence="8" type="ORF">EOD73_13345</name>
</gene>
<evidence type="ECO:0000259" key="6">
    <source>
        <dbReference type="Pfam" id="PF04932"/>
    </source>
</evidence>
<evidence type="ECO:0000313" key="8">
    <source>
        <dbReference type="EMBL" id="RVT83562.1"/>
    </source>
</evidence>
<sequence>MPQGSFFLASPMTPQSPASPLNTSALLALAAALCAPGWVAYQTPPSGTAINSFVALVGAAAALWALACARLDGARFAQGLCLGLIGFAVVNAVVGTVQVFWPQPIDHYLLARSALPGRATGNVRQPNLLGTVLLWGAIAWVAWASLDRSARWRQALAAAGVGLSMLVLVLSASRTGLFLGLPVLVLWGLFDRRLPKPLRWLLVSAPAMALAAGGALHLWAQSSGTLVGAEARLSVEGMQSVSRWKILADAWTLIQTHPAGVGWGEFNRAWTLTPVSDRAPYFFDHPHNLFLQLVVELGWVVGGGLSLALLGAYSWGTWRVWRRPAADDGEAVAQRAAWALVTVVGLHSMMEYPLWYPYFLLPTLAAAAVWFIPRAAWTWSPVVRNATLAVGLGMALLTGLAAVEYRKVSAIYAPAADDGDSLVQRIVKGHQTFFFSRQADYAAATALGVSPLALEAAERASHVLIDTRLLIAWAKNLHAAGQTDKARYLVARLQEFRKPDGDAWMAECEADPALWHCSPPQGAYTWRDF</sequence>
<dbReference type="GO" id="GO:0016020">
    <property type="term" value="C:membrane"/>
    <property type="evidence" value="ECO:0007669"/>
    <property type="project" value="UniProtKB-SubCell"/>
</dbReference>
<keyword evidence="2 5" id="KW-0812">Transmembrane</keyword>
<feature type="transmembrane region" description="Helical" evidence="5">
    <location>
        <begin position="128"/>
        <end position="146"/>
    </location>
</feature>
<keyword evidence="9" id="KW-1185">Reference proteome</keyword>
<feature type="domain" description="O-antigen ligase-related" evidence="6">
    <location>
        <begin position="161"/>
        <end position="301"/>
    </location>
</feature>
<evidence type="ECO:0000313" key="9">
    <source>
        <dbReference type="Proteomes" id="UP000288587"/>
    </source>
</evidence>
<feature type="transmembrane region" description="Helical" evidence="5">
    <location>
        <begin position="201"/>
        <end position="220"/>
    </location>
</feature>
<organism evidence="8 9">
    <name type="scientific">Inhella crocodyli</name>
    <dbReference type="NCBI Taxonomy" id="2499851"/>
    <lineage>
        <taxon>Bacteria</taxon>
        <taxon>Pseudomonadati</taxon>
        <taxon>Pseudomonadota</taxon>
        <taxon>Betaproteobacteria</taxon>
        <taxon>Burkholderiales</taxon>
        <taxon>Sphaerotilaceae</taxon>
        <taxon>Inhella</taxon>
    </lineage>
</organism>
<protein>
    <submittedName>
        <fullName evidence="8">Polymerase</fullName>
    </submittedName>
</protein>
<evidence type="ECO:0000256" key="5">
    <source>
        <dbReference type="SAM" id="Phobius"/>
    </source>
</evidence>
<feature type="transmembrane region" description="Helical" evidence="5">
    <location>
        <begin position="385"/>
        <end position="403"/>
    </location>
</feature>
<feature type="transmembrane region" description="Helical" evidence="5">
    <location>
        <begin position="289"/>
        <end position="313"/>
    </location>
</feature>
<feature type="domain" description="Virulence factor membrane-bound polymerase C-terminal" evidence="7">
    <location>
        <begin position="336"/>
        <end position="494"/>
    </location>
</feature>
<evidence type="ECO:0000259" key="7">
    <source>
        <dbReference type="Pfam" id="PF11846"/>
    </source>
</evidence>
<evidence type="ECO:0000256" key="4">
    <source>
        <dbReference type="ARBA" id="ARBA00023136"/>
    </source>
</evidence>
<dbReference type="Pfam" id="PF04932">
    <property type="entry name" value="Wzy_C"/>
    <property type="match status" value="1"/>
</dbReference>
<dbReference type="InterPro" id="IPR051533">
    <property type="entry name" value="WaaL-like"/>
</dbReference>
<keyword evidence="3 5" id="KW-1133">Transmembrane helix</keyword>
<evidence type="ECO:0000256" key="3">
    <source>
        <dbReference type="ARBA" id="ARBA00022989"/>
    </source>
</evidence>
<name>A0A437LDX2_9BURK</name>
<dbReference type="Pfam" id="PF11846">
    <property type="entry name" value="Wzy_C_2"/>
    <property type="match status" value="1"/>
</dbReference>
<dbReference type="InterPro" id="IPR007016">
    <property type="entry name" value="O-antigen_ligase-rel_domated"/>
</dbReference>
<proteinExistence type="predicted"/>
<feature type="transmembrane region" description="Helical" evidence="5">
    <location>
        <begin position="47"/>
        <end position="67"/>
    </location>
</feature>
<dbReference type="PANTHER" id="PTHR37422">
    <property type="entry name" value="TEICHURONIC ACID BIOSYNTHESIS PROTEIN TUAE"/>
    <property type="match status" value="1"/>
</dbReference>
<keyword evidence="4 5" id="KW-0472">Membrane</keyword>
<evidence type="ECO:0000256" key="1">
    <source>
        <dbReference type="ARBA" id="ARBA00004141"/>
    </source>
</evidence>
<feature type="transmembrane region" description="Helical" evidence="5">
    <location>
        <begin position="21"/>
        <end position="41"/>
    </location>
</feature>
<feature type="transmembrane region" description="Helical" evidence="5">
    <location>
        <begin position="79"/>
        <end position="101"/>
    </location>
</feature>
<comment type="subcellular location">
    <subcellularLocation>
        <location evidence="1">Membrane</location>
        <topology evidence="1">Multi-pass membrane protein</topology>
    </subcellularLocation>
</comment>
<dbReference type="Proteomes" id="UP000288587">
    <property type="component" value="Unassembled WGS sequence"/>
</dbReference>
<dbReference type="EMBL" id="SACM01000004">
    <property type="protein sequence ID" value="RVT83562.1"/>
    <property type="molecule type" value="Genomic_DNA"/>
</dbReference>
<comment type="caution">
    <text evidence="8">The sequence shown here is derived from an EMBL/GenBank/DDBJ whole genome shotgun (WGS) entry which is preliminary data.</text>
</comment>
<reference evidence="8 9" key="1">
    <citation type="submission" date="2019-01" db="EMBL/GenBank/DDBJ databases">
        <authorList>
            <person name="Chen W.-M."/>
        </authorList>
    </citation>
    <scope>NUCLEOTIDE SEQUENCE [LARGE SCALE GENOMIC DNA]</scope>
    <source>
        <strain evidence="8 9">CCP-18</strain>
    </source>
</reference>
<feature type="transmembrane region" description="Helical" evidence="5">
    <location>
        <begin position="155"/>
        <end position="171"/>
    </location>
</feature>
<dbReference type="InterPro" id="IPR021797">
    <property type="entry name" value="Wzy_C_2"/>
</dbReference>
<accession>A0A437LDX2</accession>
<evidence type="ECO:0000256" key="2">
    <source>
        <dbReference type="ARBA" id="ARBA00022692"/>
    </source>
</evidence>
<dbReference type="AlphaFoldDB" id="A0A437LDX2"/>
<feature type="transmembrane region" description="Helical" evidence="5">
    <location>
        <begin position="355"/>
        <end position="373"/>
    </location>
</feature>
<dbReference type="PANTHER" id="PTHR37422:SF21">
    <property type="entry name" value="EXOQ-LIKE PROTEIN"/>
    <property type="match status" value="1"/>
</dbReference>